<keyword evidence="2" id="KW-0732">Signal</keyword>
<keyword evidence="4" id="KW-1185">Reference proteome</keyword>
<organism evidence="3 4">
    <name type="scientific">Methylocella tundrae</name>
    <dbReference type="NCBI Taxonomy" id="227605"/>
    <lineage>
        <taxon>Bacteria</taxon>
        <taxon>Pseudomonadati</taxon>
        <taxon>Pseudomonadota</taxon>
        <taxon>Alphaproteobacteria</taxon>
        <taxon>Hyphomicrobiales</taxon>
        <taxon>Beijerinckiaceae</taxon>
        <taxon>Methylocella</taxon>
    </lineage>
</organism>
<feature type="compositionally biased region" description="Basic and acidic residues" evidence="1">
    <location>
        <begin position="1112"/>
        <end position="1127"/>
    </location>
</feature>
<evidence type="ECO:0000256" key="2">
    <source>
        <dbReference type="SAM" id="SignalP"/>
    </source>
</evidence>
<dbReference type="EMBL" id="CABFMQ020000024">
    <property type="protein sequence ID" value="VTZ48922.1"/>
    <property type="molecule type" value="Genomic_DNA"/>
</dbReference>
<sequence>MMSLFGQFRAACAFLRRRRGAIAPVLTLAIGWALPLAQALAQAPDCQKPGGADVALCAKLERDKLPPPPADPSAGLSRASVSAGADETTLLTVGSPGRLSIRAQSGSGVALQLVDMMTGPGEIAGEQGVRDGRLDVLLDRGVYRLRSLGAKGAIGEAKLAVLPFHSAGVAKADLLRGGEDSAELGDLAQRSYWIVVSPGEKVSVEAVGRALGDLRLWRNGTDLVDLKPAIATVEPEAGHPMARLRVEGAAEPGLYLVTAYGGAPSVWADGNLKSPLHIRVGQPQSLVGGWFEGSIGPIGSLRFTIPPPATYVRLELDEPAPAQLSVARGNASPEIAVIAKTSRQPVAALTVAAKGDEPTTAEVSGLQGQAFRLRALNPSDTLRVDAPGPHLVAVDVTGEGGDELPATVLLARFAKGKGSVVASKALRIARGEAWRAKFNLRGPSSLIFEIANSGPVALSTQGIGVRAVLEPLLGTNAPRADGKIPQQWDVEAGWYTLKLEPVRDAVGVIDLTFGQPGLAPAPSPLPSRAVIDFGLRNFDKGAYYQIFGNSGPNLALGPRARKLPADLGAGPLIIEQQAQIETPPPAVNEEAPAPPPRPPKRPAAGTAPERPASKATGPGAQKPSNQSAGKPAAKAAPLKAAADAAPGAFLVPLRAPPGGAIAAADVNGRPIAIILTNETADKDGRTLTATIPASRLNRRVILTWSKVAPPSELPVVATPASLLRLAPEEPQFFDLARDESRAFRLDVAEGGLYRIETLGRLKTSATIGTTFIPAIDRAKDNGAGHNALLQSYLRAGSYRVTVKASDSEGHLGLIAQRANLNDAGGLAPGQSARAALMQGKGAVFTVDAPRTATYRLDLYSLGKDFPARLEDADGWPLTPPGPLATLEQKIEKGRYRLVVPPVEMDARVVARFSEVVDEATPQGHGPHALRFDVAQKFQWREPAVADAPREPDRWTFSLKGPSHVTLDVSDGMSAELLGLGERSGSIAKIIFKHGFEGELQPGDYEIDARGIGRNDRLDYELTLKSLEMQPGAARFIELPASVPFAIGTDRIVSVTSFGAIELAGALRDGAGRIIERLNGRVDDWNISLSRQLPAGSYHLDLAAMKTEAASSEARDEPSDDDTAKEAPSDEASSDDQAVGAEDSDATGPDDSVQDDVDHPEADQRRTKVELHLDLPETMQGSDLDLTGSATVAGSGARQLALPAVKEGVLLVVAAQSLTDAVLSLERRDADGQWRSVGFERGRTPVVAAPSDGDESRPWRVTVWPANDDASILLAARAVSGTIQGPGQVRLEKIPIEGLEPPVEVAAITAEAKSLLLLKQAPDGLRAGSAFGHMLAPVKSGVIAPQSERLWLVKRGGENSPVELGAVPSTTKNIALDLASGDVATLSQPIAGAGSLRVWRAQSSYGQPGLSAGKGMGVAPAGPIAGALALNGGEPLRIWNAGPGGPLRLDLEAFDLTAEPMAQADAQYAATLAPRTAQLVRIAGSPKEVEVNLAPGAAAFLSGGDRATTVWGGARAVSRRLSGDWAAILFVNIGAEPSSVAFAVTPATDDKPLATGEARKLFSGAAGSMSLRVEAAAGDRLIAAGARAAFISDDGAVLKGGSLILPGPGELILDHDAGLVAAWIENDEKSPWPATEPQKIEPPRTVSLEGQAMTLALAPTTPMLLNARSTAPVILALSQKDAKGDPELFPAGAEFHAYVEAGEARLRVYSPHDGALSGSLEVTLSPLIPIKEGVGEARALAPGGAALFVFDAPRAQTIGVGVRSDPDSAKVRLLDANGRSLGEGPAQLRQIEPGRYLIEARAPADGPALVVRPALVGLTPPSNGPPPDVAEHYLELVGLRPTRAP</sequence>
<evidence type="ECO:0000256" key="1">
    <source>
        <dbReference type="SAM" id="MobiDB-lite"/>
    </source>
</evidence>
<dbReference type="Proteomes" id="UP000485880">
    <property type="component" value="Unassembled WGS sequence"/>
</dbReference>
<feature type="region of interest" description="Disordered" evidence="1">
    <location>
        <begin position="584"/>
        <end position="635"/>
    </location>
</feature>
<protein>
    <submittedName>
        <fullName evidence="3">Uncharacterized protein</fullName>
    </submittedName>
</protein>
<feature type="chain" id="PRO_5032587032" evidence="2">
    <location>
        <begin position="42"/>
        <end position="1844"/>
    </location>
</feature>
<evidence type="ECO:0000313" key="3">
    <source>
        <dbReference type="EMBL" id="VTZ48922.1"/>
    </source>
</evidence>
<name>A0A8B6M479_METTU</name>
<reference evidence="3 4" key="1">
    <citation type="submission" date="2019-05" db="EMBL/GenBank/DDBJ databases">
        <authorList>
            <person name="Farhan Ul Haque M."/>
        </authorList>
    </citation>
    <scope>NUCLEOTIDE SEQUENCE [LARGE SCALE GENOMIC DNA]</scope>
    <source>
        <strain evidence="3">2</strain>
    </source>
</reference>
<feature type="signal peptide" evidence="2">
    <location>
        <begin position="1"/>
        <end position="41"/>
    </location>
</feature>
<proteinExistence type="predicted"/>
<feature type="compositionally biased region" description="Pro residues" evidence="1">
    <location>
        <begin position="584"/>
        <end position="597"/>
    </location>
</feature>
<accession>A0A8B6M479</accession>
<evidence type="ECO:0000313" key="4">
    <source>
        <dbReference type="Proteomes" id="UP000485880"/>
    </source>
</evidence>
<gene>
    <name evidence="3" type="ORF">MPC4_120047</name>
</gene>
<feature type="region of interest" description="Disordered" evidence="1">
    <location>
        <begin position="1107"/>
        <end position="1171"/>
    </location>
</feature>
<feature type="compositionally biased region" description="Basic and acidic residues" evidence="1">
    <location>
        <begin position="1155"/>
        <end position="1171"/>
    </location>
</feature>
<comment type="caution">
    <text evidence="3">The sequence shown here is derived from an EMBL/GenBank/DDBJ whole genome shotgun (WGS) entry which is preliminary data.</text>
</comment>